<gene>
    <name evidence="1" type="ORF">BGZ65_011225</name>
</gene>
<accession>A0A9P6MDP2</accession>
<dbReference type="Proteomes" id="UP000749646">
    <property type="component" value="Unassembled WGS sequence"/>
</dbReference>
<evidence type="ECO:0000313" key="1">
    <source>
        <dbReference type="EMBL" id="KAF9993279.1"/>
    </source>
</evidence>
<evidence type="ECO:0000313" key="2">
    <source>
        <dbReference type="Proteomes" id="UP000749646"/>
    </source>
</evidence>
<dbReference type="AlphaFoldDB" id="A0A9P6MDP2"/>
<protein>
    <submittedName>
        <fullName evidence="1">Uncharacterized protein</fullName>
    </submittedName>
</protein>
<name>A0A9P6MDP2_9FUNG</name>
<sequence length="67" mass="7783">MDDEGLHRRISCENHERAVVQAEYDGDHDESSHPFLGSSTRRFTVKRDGTMRYCQKCKYVTSFGVLE</sequence>
<reference evidence="1" key="1">
    <citation type="journal article" date="2020" name="Fungal Divers.">
        <title>Resolving the Mortierellaceae phylogeny through synthesis of multi-gene phylogenetics and phylogenomics.</title>
        <authorList>
            <person name="Vandepol N."/>
            <person name="Liber J."/>
            <person name="Desiro A."/>
            <person name="Na H."/>
            <person name="Kennedy M."/>
            <person name="Barry K."/>
            <person name="Grigoriev I.V."/>
            <person name="Miller A.N."/>
            <person name="O'Donnell K."/>
            <person name="Stajich J.E."/>
            <person name="Bonito G."/>
        </authorList>
    </citation>
    <scope>NUCLEOTIDE SEQUENCE</scope>
    <source>
        <strain evidence="1">MES-2147</strain>
    </source>
</reference>
<proteinExistence type="predicted"/>
<organism evidence="1 2">
    <name type="scientific">Modicella reniformis</name>
    <dbReference type="NCBI Taxonomy" id="1440133"/>
    <lineage>
        <taxon>Eukaryota</taxon>
        <taxon>Fungi</taxon>
        <taxon>Fungi incertae sedis</taxon>
        <taxon>Mucoromycota</taxon>
        <taxon>Mortierellomycotina</taxon>
        <taxon>Mortierellomycetes</taxon>
        <taxon>Mortierellales</taxon>
        <taxon>Mortierellaceae</taxon>
        <taxon>Modicella</taxon>
    </lineage>
</organism>
<keyword evidence="2" id="KW-1185">Reference proteome</keyword>
<dbReference type="EMBL" id="JAAAHW010001890">
    <property type="protein sequence ID" value="KAF9993279.1"/>
    <property type="molecule type" value="Genomic_DNA"/>
</dbReference>
<dbReference type="OrthoDB" id="9909019at2759"/>
<feature type="non-terminal residue" evidence="1">
    <location>
        <position position="67"/>
    </location>
</feature>
<comment type="caution">
    <text evidence="1">The sequence shown here is derived from an EMBL/GenBank/DDBJ whole genome shotgun (WGS) entry which is preliminary data.</text>
</comment>